<dbReference type="OrthoDB" id="227596at2"/>
<keyword evidence="10" id="KW-1133">Transmembrane helix</keyword>
<dbReference type="CDD" id="cd16917">
    <property type="entry name" value="HATPase_UhpB-NarQ-NarX-like"/>
    <property type="match status" value="1"/>
</dbReference>
<organism evidence="12 13">
    <name type="scientific">Actinoallomurus bryophytorum</name>
    <dbReference type="NCBI Taxonomy" id="1490222"/>
    <lineage>
        <taxon>Bacteria</taxon>
        <taxon>Bacillati</taxon>
        <taxon>Actinomycetota</taxon>
        <taxon>Actinomycetes</taxon>
        <taxon>Streptosporangiales</taxon>
        <taxon>Thermomonosporaceae</taxon>
        <taxon>Actinoallomurus</taxon>
    </lineage>
</organism>
<dbReference type="EC" id="2.7.13.3" evidence="2"/>
<evidence type="ECO:0000256" key="7">
    <source>
        <dbReference type="ARBA" id="ARBA00022840"/>
    </source>
</evidence>
<dbReference type="PANTHER" id="PTHR24421">
    <property type="entry name" value="NITRATE/NITRITE SENSOR PROTEIN NARX-RELATED"/>
    <property type="match status" value="1"/>
</dbReference>
<evidence type="ECO:0000256" key="3">
    <source>
        <dbReference type="ARBA" id="ARBA00022553"/>
    </source>
</evidence>
<keyword evidence="6 12" id="KW-0418">Kinase</keyword>
<feature type="domain" description="Signal transduction histidine kinase subgroup 3 dimerisation and phosphoacceptor" evidence="11">
    <location>
        <begin position="165"/>
        <end position="227"/>
    </location>
</feature>
<dbReference type="InterPro" id="IPR050482">
    <property type="entry name" value="Sensor_HK_TwoCompSys"/>
</dbReference>
<dbReference type="Pfam" id="PF07730">
    <property type="entry name" value="HisKA_3"/>
    <property type="match status" value="1"/>
</dbReference>
<gene>
    <name evidence="12" type="ORF">FB559_1688</name>
</gene>
<keyword evidence="9" id="KW-0175">Coiled coil</keyword>
<keyword evidence="3" id="KW-0597">Phosphoprotein</keyword>
<feature type="transmembrane region" description="Helical" evidence="10">
    <location>
        <begin position="85"/>
        <end position="104"/>
    </location>
</feature>
<dbReference type="EMBL" id="VFOZ01000001">
    <property type="protein sequence ID" value="TQL96166.1"/>
    <property type="molecule type" value="Genomic_DNA"/>
</dbReference>
<feature type="transmembrane region" description="Helical" evidence="10">
    <location>
        <begin position="28"/>
        <end position="45"/>
    </location>
</feature>
<evidence type="ECO:0000259" key="11">
    <source>
        <dbReference type="Pfam" id="PF07730"/>
    </source>
</evidence>
<dbReference type="Gene3D" id="1.20.5.1930">
    <property type="match status" value="1"/>
</dbReference>
<keyword evidence="10" id="KW-0812">Transmembrane</keyword>
<feature type="transmembrane region" description="Helical" evidence="10">
    <location>
        <begin position="116"/>
        <end position="134"/>
    </location>
</feature>
<keyword evidence="10" id="KW-0472">Membrane</keyword>
<evidence type="ECO:0000256" key="9">
    <source>
        <dbReference type="SAM" id="Coils"/>
    </source>
</evidence>
<keyword evidence="8" id="KW-0902">Two-component regulatory system</keyword>
<dbReference type="RefSeq" id="WP_141954988.1">
    <property type="nucleotide sequence ID" value="NZ_VFOZ01000001.1"/>
</dbReference>
<evidence type="ECO:0000256" key="1">
    <source>
        <dbReference type="ARBA" id="ARBA00000085"/>
    </source>
</evidence>
<dbReference type="AlphaFoldDB" id="A0A543CGC4"/>
<feature type="transmembrane region" description="Helical" evidence="10">
    <location>
        <begin position="52"/>
        <end position="73"/>
    </location>
</feature>
<protein>
    <recommendedName>
        <fullName evidence="2">histidine kinase</fullName>
        <ecNumber evidence="2">2.7.13.3</ecNumber>
    </recommendedName>
</protein>
<evidence type="ECO:0000256" key="5">
    <source>
        <dbReference type="ARBA" id="ARBA00022741"/>
    </source>
</evidence>
<evidence type="ECO:0000313" key="13">
    <source>
        <dbReference type="Proteomes" id="UP000316096"/>
    </source>
</evidence>
<evidence type="ECO:0000256" key="10">
    <source>
        <dbReference type="SAM" id="Phobius"/>
    </source>
</evidence>
<proteinExistence type="predicted"/>
<name>A0A543CGC4_9ACTN</name>
<keyword evidence="7" id="KW-0067">ATP-binding</keyword>
<reference evidence="12 13" key="1">
    <citation type="submission" date="2019-06" db="EMBL/GenBank/DDBJ databases">
        <title>Sequencing the genomes of 1000 actinobacteria strains.</title>
        <authorList>
            <person name="Klenk H.-P."/>
        </authorList>
    </citation>
    <scope>NUCLEOTIDE SEQUENCE [LARGE SCALE GENOMIC DNA]</scope>
    <source>
        <strain evidence="12 13">DSM 102200</strain>
    </source>
</reference>
<dbReference type="Proteomes" id="UP000316096">
    <property type="component" value="Unassembled WGS sequence"/>
</dbReference>
<dbReference type="InterPro" id="IPR011712">
    <property type="entry name" value="Sig_transdc_His_kin_sub3_dim/P"/>
</dbReference>
<dbReference type="InterPro" id="IPR036890">
    <property type="entry name" value="HATPase_C_sf"/>
</dbReference>
<evidence type="ECO:0000256" key="8">
    <source>
        <dbReference type="ARBA" id="ARBA00023012"/>
    </source>
</evidence>
<dbReference type="Gene3D" id="3.30.565.10">
    <property type="entry name" value="Histidine kinase-like ATPase, C-terminal domain"/>
    <property type="match status" value="1"/>
</dbReference>
<sequence>MGRHLLAAAVVAADTALLAAAHWDVLHWWGIPVFVLPLALVVALCRRAPVAAFALALAFVVLAGGAYVLLLWAGYQAGRHVRSRTGMAVVAGAALGGLGGELLVRPPEPRLVPNLVFAYVMFVALPLLVGRYLAQHERLVSALDRNNRRLRWERELLAEQERLRERLRIARDMHDSLGHHLSLVSIQAAALEVSVPPAQRDAARRLGTAVSGAVDELSTVVGTLRRDETRSPATIDEVVEEFRSAGVPVTLRREGEPRPLGADAEQAAYRVVEEGLTNAARHAYGRPVAVSLEWQPDGLLVTVVNALADQVPGRAGHGLTGLEERVRAAGGFLDHRPDDGRFRLVATLPFVAETEETPAAGEVRTAALGFVTAALMFVVLPASMLLGVG</sequence>
<dbReference type="GO" id="GO:0000155">
    <property type="term" value="F:phosphorelay sensor kinase activity"/>
    <property type="evidence" value="ECO:0007669"/>
    <property type="project" value="InterPro"/>
</dbReference>
<accession>A0A543CGC4</accession>
<evidence type="ECO:0000256" key="4">
    <source>
        <dbReference type="ARBA" id="ARBA00022679"/>
    </source>
</evidence>
<dbReference type="GO" id="GO:0005524">
    <property type="term" value="F:ATP binding"/>
    <property type="evidence" value="ECO:0007669"/>
    <property type="project" value="UniProtKB-KW"/>
</dbReference>
<feature type="transmembrane region" description="Helical" evidence="10">
    <location>
        <begin position="366"/>
        <end position="388"/>
    </location>
</feature>
<comment type="catalytic activity">
    <reaction evidence="1">
        <text>ATP + protein L-histidine = ADP + protein N-phospho-L-histidine.</text>
        <dbReference type="EC" id="2.7.13.3"/>
    </reaction>
</comment>
<keyword evidence="4" id="KW-0808">Transferase</keyword>
<evidence type="ECO:0000256" key="6">
    <source>
        <dbReference type="ARBA" id="ARBA00022777"/>
    </source>
</evidence>
<dbReference type="GO" id="GO:0016020">
    <property type="term" value="C:membrane"/>
    <property type="evidence" value="ECO:0007669"/>
    <property type="project" value="InterPro"/>
</dbReference>
<comment type="caution">
    <text evidence="12">The sequence shown here is derived from an EMBL/GenBank/DDBJ whole genome shotgun (WGS) entry which is preliminary data.</text>
</comment>
<evidence type="ECO:0000256" key="2">
    <source>
        <dbReference type="ARBA" id="ARBA00012438"/>
    </source>
</evidence>
<keyword evidence="13" id="KW-1185">Reference proteome</keyword>
<keyword evidence="5" id="KW-0547">Nucleotide-binding</keyword>
<dbReference type="GO" id="GO:0046983">
    <property type="term" value="F:protein dimerization activity"/>
    <property type="evidence" value="ECO:0007669"/>
    <property type="project" value="InterPro"/>
</dbReference>
<evidence type="ECO:0000313" key="12">
    <source>
        <dbReference type="EMBL" id="TQL96166.1"/>
    </source>
</evidence>
<dbReference type="PANTHER" id="PTHR24421:SF10">
    <property type="entry name" value="NITRATE_NITRITE SENSOR PROTEIN NARQ"/>
    <property type="match status" value="1"/>
</dbReference>
<feature type="coiled-coil region" evidence="9">
    <location>
        <begin position="133"/>
        <end position="173"/>
    </location>
</feature>
<dbReference type="SUPFAM" id="SSF55874">
    <property type="entry name" value="ATPase domain of HSP90 chaperone/DNA topoisomerase II/histidine kinase"/>
    <property type="match status" value="1"/>
</dbReference>